<evidence type="ECO:0000313" key="2">
    <source>
        <dbReference type="Proteomes" id="UP001295444"/>
    </source>
</evidence>
<dbReference type="EMBL" id="OW240921">
    <property type="protein sequence ID" value="CAH2319436.1"/>
    <property type="molecule type" value="Genomic_DNA"/>
</dbReference>
<protein>
    <submittedName>
        <fullName evidence="1">Uncharacterized protein</fullName>
    </submittedName>
</protein>
<dbReference type="AlphaFoldDB" id="A0AAD1T675"/>
<proteinExistence type="predicted"/>
<keyword evidence="2" id="KW-1185">Reference proteome</keyword>
<organism evidence="1 2">
    <name type="scientific">Pelobates cultripes</name>
    <name type="common">Western spadefoot toad</name>
    <dbReference type="NCBI Taxonomy" id="61616"/>
    <lineage>
        <taxon>Eukaryota</taxon>
        <taxon>Metazoa</taxon>
        <taxon>Chordata</taxon>
        <taxon>Craniata</taxon>
        <taxon>Vertebrata</taxon>
        <taxon>Euteleostomi</taxon>
        <taxon>Amphibia</taxon>
        <taxon>Batrachia</taxon>
        <taxon>Anura</taxon>
        <taxon>Pelobatoidea</taxon>
        <taxon>Pelobatidae</taxon>
        <taxon>Pelobates</taxon>
    </lineage>
</organism>
<name>A0AAD1T675_PELCU</name>
<reference evidence="1" key="1">
    <citation type="submission" date="2022-03" db="EMBL/GenBank/DDBJ databases">
        <authorList>
            <person name="Alioto T."/>
            <person name="Alioto T."/>
            <person name="Gomez Garrido J."/>
        </authorList>
    </citation>
    <scope>NUCLEOTIDE SEQUENCE</scope>
</reference>
<accession>A0AAD1T675</accession>
<evidence type="ECO:0000313" key="1">
    <source>
        <dbReference type="EMBL" id="CAH2319436.1"/>
    </source>
</evidence>
<dbReference type="Proteomes" id="UP001295444">
    <property type="component" value="Chromosome 10"/>
</dbReference>
<sequence length="109" mass="12758">MYCAEKYHHTNWIQGCNDWRHITTRLTEHEQSQCHKLASEAYMISIKGKSIKHKLSVDQLSMRHNQVLQRRTVLSNIIDGFFIGIQALPYRSSHSESVADVFDDDRLEN</sequence>
<gene>
    <name evidence="1" type="ORF">PECUL_23A031022</name>
</gene>